<evidence type="ECO:0000259" key="2">
    <source>
        <dbReference type="Pfam" id="PF03372"/>
    </source>
</evidence>
<protein>
    <submittedName>
        <fullName evidence="3">Putative RNA-directed DNA polymerase from transposon X-element</fullName>
    </submittedName>
</protein>
<evidence type="ECO:0000259" key="1">
    <source>
        <dbReference type="Pfam" id="PF00078"/>
    </source>
</evidence>
<dbReference type="InterPro" id="IPR036691">
    <property type="entry name" value="Endo/exonu/phosph_ase_sf"/>
</dbReference>
<dbReference type="EMBL" id="SKCS01000239">
    <property type="protein sequence ID" value="TNN12343.1"/>
    <property type="molecule type" value="Genomic_DNA"/>
</dbReference>
<gene>
    <name evidence="3" type="ORF">EWB00_003816</name>
</gene>
<dbReference type="GO" id="GO:0061343">
    <property type="term" value="P:cell adhesion involved in heart morphogenesis"/>
    <property type="evidence" value="ECO:0007669"/>
    <property type="project" value="TreeGrafter"/>
</dbReference>
<dbReference type="GO" id="GO:0003964">
    <property type="term" value="F:RNA-directed DNA polymerase activity"/>
    <property type="evidence" value="ECO:0007669"/>
    <property type="project" value="UniProtKB-KW"/>
</dbReference>
<dbReference type="Gene3D" id="3.60.10.10">
    <property type="entry name" value="Endonuclease/exonuclease/phosphatase"/>
    <property type="match status" value="1"/>
</dbReference>
<dbReference type="AlphaFoldDB" id="A0A4Z2D789"/>
<dbReference type="STRING" id="6182.A0A4Z2D789"/>
<feature type="domain" description="Reverse transcriptase" evidence="1">
    <location>
        <begin position="505"/>
        <end position="681"/>
    </location>
</feature>
<feature type="non-terminal residue" evidence="3">
    <location>
        <position position="720"/>
    </location>
</feature>
<keyword evidence="3" id="KW-0808">Transferase</keyword>
<organism evidence="3 4">
    <name type="scientific">Schistosoma japonicum</name>
    <name type="common">Blood fluke</name>
    <dbReference type="NCBI Taxonomy" id="6182"/>
    <lineage>
        <taxon>Eukaryota</taxon>
        <taxon>Metazoa</taxon>
        <taxon>Spiralia</taxon>
        <taxon>Lophotrochozoa</taxon>
        <taxon>Platyhelminthes</taxon>
        <taxon>Trematoda</taxon>
        <taxon>Digenea</taxon>
        <taxon>Strigeidida</taxon>
        <taxon>Schistosomatoidea</taxon>
        <taxon>Schistosomatidae</taxon>
        <taxon>Schistosoma</taxon>
    </lineage>
</organism>
<dbReference type="GO" id="GO:0007508">
    <property type="term" value="P:larval heart development"/>
    <property type="evidence" value="ECO:0007669"/>
    <property type="project" value="TreeGrafter"/>
</dbReference>
<proteinExistence type="predicted"/>
<keyword evidence="4" id="KW-1185">Reference proteome</keyword>
<name>A0A4Z2D789_SCHJA</name>
<accession>A0A4Z2D789</accession>
<sequence length="720" mass="81829">TCPVSNTACSDISSSSQTAVLNHHLVTSNTNDLDKDLIRFFTIHSSFLNFLVINARSLLNKISTLKTIALLAKPSLIFVTETWCSSSVTGSELAIQDYMLYRGNREYRRGGGCLMYVSVCFSSSRINDEILDKIPESVWISVNTQNYSLLFGCINRTLNTSTTADNTINNAFVHTSALNYNAKVIAGDFNLPRIDWNYIKMHCWTQCVHSPTRYNNILDLVFCHDVTPLSLQVSEELKTSDHKMILCALPFNTNFSHTNNRKLRITRQYGDDKNVDWNLLHALLSCSDWDNVFLSDCLTEALDIFYQINDLCLDSIAPIRISNIIKSNDLYIPLRYRKKLRRLQKLNAIKEEVSAMDSSFKIQNSVRLFSKRLKPSWNSDIPCILRDGILINDHNIIGDLFSDLFANSGEPLDDTEVEMINLSTYYMESVTFTYDNICKSIRSLRTSSSCGVDGLASIYFKLGGPNMPLILLILFDLSLTAGTYPSRWKTSYICPRFKSGDRTNLHNYRPIKITSVISRIMEKIVCDKISDHLLSEKLISNFQNGFLKTRSCMTCHFEVFNLIFTERSLGHLVLVLYLDIHRHQIVKINSTLSKAEPVASGVIQGSVLGPLLFIAYVNDICKCFSMEKPFLYADDLKIVYSFPPHEFAQTFCSVTAELNKVAVWCSKWKLDLNASKCGWICFGDKRLNFDLLINGSKLSRLQSVVDLGLRYSYDLSFTEQ</sequence>
<keyword evidence="3" id="KW-0548">Nucleotidyltransferase</keyword>
<reference evidence="3 4" key="1">
    <citation type="submission" date="2019-03" db="EMBL/GenBank/DDBJ databases">
        <title>An improved genome assembly of the fluke Schistosoma japonicum.</title>
        <authorList>
            <person name="Hu W."/>
            <person name="Luo F."/>
            <person name="Yin M."/>
            <person name="Mo X."/>
            <person name="Sun C."/>
            <person name="Wu Q."/>
            <person name="Zhu B."/>
            <person name="Xiang M."/>
            <person name="Wang J."/>
            <person name="Wang Y."/>
            <person name="Zhang T."/>
            <person name="Xu B."/>
            <person name="Zheng H."/>
            <person name="Feng Z."/>
        </authorList>
    </citation>
    <scope>NUCLEOTIDE SEQUENCE [LARGE SCALE GENOMIC DNA]</scope>
    <source>
        <strain evidence="3">HuSjv2</strain>
        <tissue evidence="3">Worms</tissue>
    </source>
</reference>
<dbReference type="GO" id="GO:0031012">
    <property type="term" value="C:extracellular matrix"/>
    <property type="evidence" value="ECO:0007669"/>
    <property type="project" value="TreeGrafter"/>
</dbReference>
<dbReference type="OrthoDB" id="6147158at2759"/>
<feature type="non-terminal residue" evidence="3">
    <location>
        <position position="1"/>
    </location>
</feature>
<dbReference type="SUPFAM" id="SSF56219">
    <property type="entry name" value="DNase I-like"/>
    <property type="match status" value="1"/>
</dbReference>
<dbReference type="PANTHER" id="PTHR33395">
    <property type="entry name" value="TRANSCRIPTASE, PUTATIVE-RELATED-RELATED"/>
    <property type="match status" value="1"/>
</dbReference>
<dbReference type="CDD" id="cd01650">
    <property type="entry name" value="RT_nLTR_like"/>
    <property type="match status" value="1"/>
</dbReference>
<feature type="domain" description="Endonuclease/exonuclease/phosphatase" evidence="2">
    <location>
        <begin position="59"/>
        <end position="242"/>
    </location>
</feature>
<dbReference type="InterPro" id="IPR000477">
    <property type="entry name" value="RT_dom"/>
</dbReference>
<dbReference type="PANTHER" id="PTHR33395:SF22">
    <property type="entry name" value="REVERSE TRANSCRIPTASE DOMAIN-CONTAINING PROTEIN"/>
    <property type="match status" value="1"/>
</dbReference>
<evidence type="ECO:0000313" key="3">
    <source>
        <dbReference type="EMBL" id="TNN12343.1"/>
    </source>
</evidence>
<comment type="caution">
    <text evidence="3">The sequence shown here is derived from an EMBL/GenBank/DDBJ whole genome shotgun (WGS) entry which is preliminary data.</text>
</comment>
<dbReference type="InterPro" id="IPR005135">
    <property type="entry name" value="Endo/exonuclease/phosphatase"/>
</dbReference>
<keyword evidence="3" id="KW-0695">RNA-directed DNA polymerase</keyword>
<dbReference type="Pfam" id="PF03372">
    <property type="entry name" value="Exo_endo_phos"/>
    <property type="match status" value="1"/>
</dbReference>
<evidence type="ECO:0000313" key="4">
    <source>
        <dbReference type="Proteomes" id="UP000311919"/>
    </source>
</evidence>
<dbReference type="Pfam" id="PF00078">
    <property type="entry name" value="RVT_1"/>
    <property type="match status" value="1"/>
</dbReference>
<dbReference type="Proteomes" id="UP000311919">
    <property type="component" value="Unassembled WGS sequence"/>
</dbReference>